<comment type="caution">
    <text evidence="1">The sequence shown here is derived from an EMBL/GenBank/DDBJ whole genome shotgun (WGS) entry which is preliminary data.</text>
</comment>
<dbReference type="RefSeq" id="WP_038148523.1">
    <property type="nucleotide sequence ID" value="NZ_AQRC01000018.1"/>
</dbReference>
<keyword evidence="2" id="KW-1185">Reference proteome</keyword>
<proteinExistence type="predicted"/>
<name>A0A085TRY8_9RHOB</name>
<accession>A0A085TRY8</accession>
<sequence length="111" mass="12307">MFHQMNPIDDVISTARAALEALDVLPPVCLFGTEEDRNFFQEIVTRGEVLGEDFRDCGASLLRHLARVEPDEEFERNIDTAIRQIRDAINGSYCIAGGLANDCEPGILRAA</sequence>
<gene>
    <name evidence="1" type="ORF">DW2_17452</name>
</gene>
<reference evidence="1 2" key="2">
    <citation type="journal article" date="2015" name="Antonie Van Leeuwenhoek">
        <title>Thioclava indica sp. nov., isolated from surface seawater of the Indian Ocean.</title>
        <authorList>
            <person name="Liu Y."/>
            <person name="Lai Q."/>
            <person name="Du J."/>
            <person name="Xu H."/>
            <person name="Jiang L."/>
            <person name="Shao Z."/>
        </authorList>
    </citation>
    <scope>NUCLEOTIDE SEQUENCE [LARGE SCALE GENOMIC DNA]</scope>
    <source>
        <strain evidence="1 2">13D2W-2</strain>
    </source>
</reference>
<dbReference type="OrthoDB" id="7873600at2"/>
<dbReference type="STRING" id="1317124.DW2_17452"/>
<evidence type="ECO:0000313" key="1">
    <source>
        <dbReference type="EMBL" id="KFE33485.1"/>
    </source>
</evidence>
<evidence type="ECO:0000313" key="2">
    <source>
        <dbReference type="Proteomes" id="UP000028607"/>
    </source>
</evidence>
<dbReference type="AlphaFoldDB" id="A0A085TRY8"/>
<dbReference type="EMBL" id="AQRC01000018">
    <property type="protein sequence ID" value="KFE33485.1"/>
    <property type="molecule type" value="Genomic_DNA"/>
</dbReference>
<reference evidence="2" key="1">
    <citation type="submission" date="2013-04" db="EMBL/GenBank/DDBJ databases">
        <title>Thioclava sp. 13D2W-2 Genome Sequencing.</title>
        <authorList>
            <person name="Lai Q."/>
            <person name="Li G."/>
            <person name="Shao Z."/>
        </authorList>
    </citation>
    <scope>NUCLEOTIDE SEQUENCE [LARGE SCALE GENOMIC DNA]</scope>
    <source>
        <strain evidence="2">13D2W-2</strain>
    </source>
</reference>
<dbReference type="Proteomes" id="UP000028607">
    <property type="component" value="Unassembled WGS sequence"/>
</dbReference>
<organism evidence="1 2">
    <name type="scientific">Thioclava atlantica</name>
    <dbReference type="NCBI Taxonomy" id="1317124"/>
    <lineage>
        <taxon>Bacteria</taxon>
        <taxon>Pseudomonadati</taxon>
        <taxon>Pseudomonadota</taxon>
        <taxon>Alphaproteobacteria</taxon>
        <taxon>Rhodobacterales</taxon>
        <taxon>Paracoccaceae</taxon>
        <taxon>Thioclava</taxon>
    </lineage>
</organism>
<protein>
    <submittedName>
        <fullName evidence="1">Uncharacterized protein</fullName>
    </submittedName>
</protein>